<evidence type="ECO:0000313" key="3">
    <source>
        <dbReference type="Proteomes" id="UP000028542"/>
    </source>
</evidence>
<dbReference type="EMBL" id="JPMD01000033">
    <property type="protein sequence ID" value="KEZ85577.1"/>
    <property type="molecule type" value="Genomic_DNA"/>
</dbReference>
<dbReference type="GO" id="GO:0003677">
    <property type="term" value="F:DNA binding"/>
    <property type="evidence" value="ECO:0007669"/>
    <property type="project" value="InterPro"/>
</dbReference>
<evidence type="ECO:0000259" key="1">
    <source>
        <dbReference type="PROSITE" id="PS50943"/>
    </source>
</evidence>
<dbReference type="RefSeq" id="WP_035134225.1">
    <property type="nucleotide sequence ID" value="NZ_JPMD01000033.1"/>
</dbReference>
<keyword evidence="3" id="KW-1185">Reference proteome</keyword>
<dbReference type="InterPro" id="IPR010982">
    <property type="entry name" value="Lambda_DNA-bd_dom_sf"/>
</dbReference>
<sequence>MEFYKILQKIMLDKNLSIPDISRATGLSDSTIRSIISRKTKNVSLEVAFKLSEGLNVTLEELNGDAPCTKMNNLAKEEEILLSNFNKLNDLGKNEANKRVAELTEIAKYSYTHETKHNDESYIPTTFAAHDDSDPEIAKHDADVARKFLSKIKKK</sequence>
<dbReference type="Proteomes" id="UP000028542">
    <property type="component" value="Unassembled WGS sequence"/>
</dbReference>
<dbReference type="SUPFAM" id="SSF47413">
    <property type="entry name" value="lambda repressor-like DNA-binding domains"/>
    <property type="match status" value="1"/>
</dbReference>
<dbReference type="CDD" id="cd00093">
    <property type="entry name" value="HTH_XRE"/>
    <property type="match status" value="1"/>
</dbReference>
<dbReference type="PROSITE" id="PS50943">
    <property type="entry name" value="HTH_CROC1"/>
    <property type="match status" value="1"/>
</dbReference>
<accession>A0A084J9E3</accession>
<reference evidence="2 3" key="1">
    <citation type="submission" date="2014-07" db="EMBL/GenBank/DDBJ databases">
        <title>Draft genome of Clostridium sulfidigenes 113A isolated from sediments associated with methane hydrate from Krishna Godavari basin.</title>
        <authorList>
            <person name="Honkalas V.S."/>
            <person name="Dabir A.P."/>
            <person name="Arora P."/>
            <person name="Dhakephalkar P.K."/>
        </authorList>
    </citation>
    <scope>NUCLEOTIDE SEQUENCE [LARGE SCALE GENOMIC DNA]</scope>
    <source>
        <strain evidence="2 3">113A</strain>
    </source>
</reference>
<comment type="caution">
    <text evidence="2">The sequence shown here is derived from an EMBL/GenBank/DDBJ whole genome shotgun (WGS) entry which is preliminary data.</text>
</comment>
<feature type="domain" description="HTH cro/C1-type" evidence="1">
    <location>
        <begin position="7"/>
        <end position="62"/>
    </location>
</feature>
<dbReference type="Gene3D" id="1.10.260.40">
    <property type="entry name" value="lambda repressor-like DNA-binding domains"/>
    <property type="match status" value="1"/>
</dbReference>
<organism evidence="2 3">
    <name type="scientific">Clostridium sulfidigenes</name>
    <dbReference type="NCBI Taxonomy" id="318464"/>
    <lineage>
        <taxon>Bacteria</taxon>
        <taxon>Bacillati</taxon>
        <taxon>Bacillota</taxon>
        <taxon>Clostridia</taxon>
        <taxon>Eubacteriales</taxon>
        <taxon>Clostridiaceae</taxon>
        <taxon>Clostridium</taxon>
    </lineage>
</organism>
<gene>
    <name evidence="2" type="ORF">IO99_13875</name>
</gene>
<protein>
    <recommendedName>
        <fullName evidence="1">HTH cro/C1-type domain-containing protein</fullName>
    </recommendedName>
</protein>
<dbReference type="Pfam" id="PF13443">
    <property type="entry name" value="HTH_26"/>
    <property type="match status" value="1"/>
</dbReference>
<name>A0A084J9E3_9CLOT</name>
<dbReference type="SMART" id="SM00530">
    <property type="entry name" value="HTH_XRE"/>
    <property type="match status" value="1"/>
</dbReference>
<dbReference type="STRING" id="318464.IO99_13875"/>
<proteinExistence type="predicted"/>
<evidence type="ECO:0000313" key="2">
    <source>
        <dbReference type="EMBL" id="KEZ85577.1"/>
    </source>
</evidence>
<dbReference type="InterPro" id="IPR001387">
    <property type="entry name" value="Cro/C1-type_HTH"/>
</dbReference>
<dbReference type="AlphaFoldDB" id="A0A084J9E3"/>